<dbReference type="Proteomes" id="UP001592582">
    <property type="component" value="Unassembled WGS sequence"/>
</dbReference>
<protein>
    <submittedName>
        <fullName evidence="2">Helix-turn-helix transcriptional regulator</fullName>
    </submittedName>
</protein>
<dbReference type="PROSITE" id="PS50943">
    <property type="entry name" value="HTH_CROC1"/>
    <property type="match status" value="1"/>
</dbReference>
<evidence type="ECO:0000313" key="5">
    <source>
        <dbReference type="Proteomes" id="UP001592582"/>
    </source>
</evidence>
<dbReference type="EMBL" id="JBHEZX010000008">
    <property type="protein sequence ID" value="MFC1411531.1"/>
    <property type="molecule type" value="Genomic_DNA"/>
</dbReference>
<dbReference type="InterPro" id="IPR010982">
    <property type="entry name" value="Lambda_DNA-bd_dom_sf"/>
</dbReference>
<feature type="domain" description="HTH cro/C1-type" evidence="1">
    <location>
        <begin position="34"/>
        <end position="81"/>
    </location>
</feature>
<dbReference type="SUPFAM" id="SSF47413">
    <property type="entry name" value="lambda repressor-like DNA-binding domains"/>
    <property type="match status" value="1"/>
</dbReference>
<keyword evidence="5" id="KW-1185">Reference proteome</keyword>
<dbReference type="PANTHER" id="PTHR35010:SF2">
    <property type="entry name" value="BLL4672 PROTEIN"/>
    <property type="match status" value="1"/>
</dbReference>
<dbReference type="Gene3D" id="1.10.260.40">
    <property type="entry name" value="lambda repressor-like DNA-binding domains"/>
    <property type="match status" value="1"/>
</dbReference>
<dbReference type="CDD" id="cd00093">
    <property type="entry name" value="HTH_XRE"/>
    <property type="match status" value="1"/>
</dbReference>
<dbReference type="PANTHER" id="PTHR35010">
    <property type="entry name" value="BLL4672 PROTEIN-RELATED"/>
    <property type="match status" value="1"/>
</dbReference>
<name>A0ABV6VD18_9ACTN</name>
<evidence type="ECO:0000259" key="1">
    <source>
        <dbReference type="PROSITE" id="PS50943"/>
    </source>
</evidence>
<evidence type="ECO:0000313" key="2">
    <source>
        <dbReference type="EMBL" id="MFC1411531.1"/>
    </source>
</evidence>
<evidence type="ECO:0000313" key="4">
    <source>
        <dbReference type="Proteomes" id="UP001592530"/>
    </source>
</evidence>
<reference evidence="4 5" key="1">
    <citation type="submission" date="2024-09" db="EMBL/GenBank/DDBJ databases">
        <authorList>
            <person name="Lee S.D."/>
        </authorList>
    </citation>
    <scope>NUCLEOTIDE SEQUENCE [LARGE SCALE GENOMIC DNA]</scope>
    <source>
        <strain evidence="2 5">N1-1</strain>
        <strain evidence="3 4">N1-3</strain>
    </source>
</reference>
<comment type="caution">
    <text evidence="2">The sequence shown here is derived from an EMBL/GenBank/DDBJ whole genome shotgun (WGS) entry which is preliminary data.</text>
</comment>
<organism evidence="2 5">
    <name type="scientific">Streptacidiphilus alkalitolerans</name>
    <dbReference type="NCBI Taxonomy" id="3342712"/>
    <lineage>
        <taxon>Bacteria</taxon>
        <taxon>Bacillati</taxon>
        <taxon>Actinomycetota</taxon>
        <taxon>Actinomycetes</taxon>
        <taxon>Kitasatosporales</taxon>
        <taxon>Streptomycetaceae</taxon>
        <taxon>Streptacidiphilus</taxon>
    </lineage>
</organism>
<dbReference type="Proteomes" id="UP001592530">
    <property type="component" value="Unassembled WGS sequence"/>
</dbReference>
<dbReference type="SMART" id="SM00530">
    <property type="entry name" value="HTH_XRE"/>
    <property type="match status" value="1"/>
</dbReference>
<accession>A0ABV6VD18</accession>
<dbReference type="InterPro" id="IPR001387">
    <property type="entry name" value="Cro/C1-type_HTH"/>
</dbReference>
<gene>
    <name evidence="3" type="ORF">ACEZDB_17885</name>
    <name evidence="2" type="ORF">ACEZDG_19890</name>
</gene>
<evidence type="ECO:0000313" key="3">
    <source>
        <dbReference type="EMBL" id="MFC1432520.1"/>
    </source>
</evidence>
<dbReference type="Pfam" id="PF13560">
    <property type="entry name" value="HTH_31"/>
    <property type="match status" value="1"/>
</dbReference>
<dbReference type="RefSeq" id="WP_380511341.1">
    <property type="nucleotide sequence ID" value="NZ_JBHEZX010000008.1"/>
</dbReference>
<dbReference type="Pfam" id="PF17765">
    <property type="entry name" value="MLTR_LBD"/>
    <property type="match status" value="1"/>
</dbReference>
<sequence>MSGNQIGDYLRARRDQVRPEQVGLRDNGRRRVPGLRRDELAMLAGISTEYYTRLEQGRDQNPSPQVLDAVARALRLDDDARTHLYQLAAPAPARRRAPRTPERVRPSLLQLIDSWQATPAYVQGPHLDILASNAIARALSPVYTPGTNLLRATFLDPAMHALMPDWETKVETLIAGLRSTVGPEVEDPRLMELVGELAVKSPAFTRIWSRHDVRPLAGGGTHHMHHPAVGDLELDYDKFAVNGSEGLTLVIYHAEPGSSTEQSLALLSALAADITPDQPPRNRHRSTRN</sequence>
<proteinExistence type="predicted"/>
<dbReference type="EMBL" id="JBHEZY010000006">
    <property type="protein sequence ID" value="MFC1432520.1"/>
    <property type="molecule type" value="Genomic_DNA"/>
</dbReference>
<dbReference type="Gene3D" id="3.30.450.180">
    <property type="match status" value="1"/>
</dbReference>
<dbReference type="InterPro" id="IPR041413">
    <property type="entry name" value="MLTR_LBD"/>
</dbReference>